<dbReference type="RefSeq" id="WP_146649030.1">
    <property type="nucleotide sequence ID" value="NZ_CP012333.1"/>
</dbReference>
<dbReference type="OrthoDB" id="5510455at2"/>
<evidence type="ECO:0008006" key="5">
    <source>
        <dbReference type="Google" id="ProtNLM"/>
    </source>
</evidence>
<feature type="region of interest" description="Disordered" evidence="1">
    <location>
        <begin position="24"/>
        <end position="56"/>
    </location>
</feature>
<evidence type="ECO:0000313" key="3">
    <source>
        <dbReference type="EMBL" id="AKU97977.1"/>
    </source>
</evidence>
<gene>
    <name evidence="3" type="ORF">AKJ09_04641</name>
</gene>
<dbReference type="InterPro" id="IPR036249">
    <property type="entry name" value="Thioredoxin-like_sf"/>
</dbReference>
<dbReference type="Proteomes" id="UP000064967">
    <property type="component" value="Chromosome"/>
</dbReference>
<keyword evidence="4" id="KW-1185">Reference proteome</keyword>
<keyword evidence="2" id="KW-0732">Signal</keyword>
<evidence type="ECO:0000313" key="4">
    <source>
        <dbReference type="Proteomes" id="UP000064967"/>
    </source>
</evidence>
<dbReference type="AlphaFoldDB" id="A0A0K1PWT5"/>
<dbReference type="Gene3D" id="3.40.30.10">
    <property type="entry name" value="Glutaredoxin"/>
    <property type="match status" value="1"/>
</dbReference>
<evidence type="ECO:0000256" key="1">
    <source>
        <dbReference type="SAM" id="MobiDB-lite"/>
    </source>
</evidence>
<name>A0A0K1PWT5_9BACT</name>
<organism evidence="3 4">
    <name type="scientific">Labilithrix luteola</name>
    <dbReference type="NCBI Taxonomy" id="1391654"/>
    <lineage>
        <taxon>Bacteria</taxon>
        <taxon>Pseudomonadati</taxon>
        <taxon>Myxococcota</taxon>
        <taxon>Polyangia</taxon>
        <taxon>Polyangiales</taxon>
        <taxon>Labilitrichaceae</taxon>
        <taxon>Labilithrix</taxon>
    </lineage>
</organism>
<accession>A0A0K1PWT5</accession>
<sequence length="223" mass="23231">MKIAASFSALFALALVACSSSGGSTSSSDPVDPGIEGGSGATQETNGKGDVYPTANQGTKKGNTIKNYKFVGYLDADKADGLKPISLADFYDPTGETYELIHIQASGTWCSVCKAETQATVPLADQIKARKVAWIITIAEGPTPGVPSTQQDLDKWMSTFNAPFTHVLDPGNKNLGPFYDAAALPWNANINAKTMEILSAGVGGTNDGAAILKEIDAALAQVK</sequence>
<dbReference type="KEGG" id="llu:AKJ09_04641"/>
<reference evidence="3 4" key="1">
    <citation type="submission" date="2015-08" db="EMBL/GenBank/DDBJ databases">
        <authorList>
            <person name="Babu N.S."/>
            <person name="Beckwith C.J."/>
            <person name="Beseler K.G."/>
            <person name="Brison A."/>
            <person name="Carone J.V."/>
            <person name="Caskin T.P."/>
            <person name="Diamond M."/>
            <person name="Durham M.E."/>
            <person name="Foxe J.M."/>
            <person name="Go M."/>
            <person name="Henderson B.A."/>
            <person name="Jones I.B."/>
            <person name="McGettigan J.A."/>
            <person name="Micheletti S.J."/>
            <person name="Nasrallah M.E."/>
            <person name="Ortiz D."/>
            <person name="Piller C.R."/>
            <person name="Privatt S.R."/>
            <person name="Schneider S.L."/>
            <person name="Sharp S."/>
            <person name="Smith T.C."/>
            <person name="Stanton J.D."/>
            <person name="Ullery H.E."/>
            <person name="Wilson R.J."/>
            <person name="Serrano M.G."/>
            <person name="Buck G."/>
            <person name="Lee V."/>
            <person name="Wang Y."/>
            <person name="Carvalho R."/>
            <person name="Voegtly L."/>
            <person name="Shi R."/>
            <person name="Duckworth R."/>
            <person name="Johnson A."/>
            <person name="Loviza R."/>
            <person name="Walstead R."/>
            <person name="Shah Z."/>
            <person name="Kiflezghi M."/>
            <person name="Wade K."/>
            <person name="Ball S.L."/>
            <person name="Bradley K.W."/>
            <person name="Asai D.J."/>
            <person name="Bowman C.A."/>
            <person name="Russell D.A."/>
            <person name="Pope W.H."/>
            <person name="Jacobs-Sera D."/>
            <person name="Hendrix R.W."/>
            <person name="Hatfull G.F."/>
        </authorList>
    </citation>
    <scope>NUCLEOTIDE SEQUENCE [LARGE SCALE GENOMIC DNA]</scope>
    <source>
        <strain evidence="3 4">DSM 27648</strain>
    </source>
</reference>
<dbReference type="STRING" id="1391654.AKJ09_04641"/>
<feature type="signal peptide" evidence="2">
    <location>
        <begin position="1"/>
        <end position="22"/>
    </location>
</feature>
<protein>
    <recommendedName>
        <fullName evidence="5">Thioredoxin domain-containing protein</fullName>
    </recommendedName>
</protein>
<dbReference type="PROSITE" id="PS51257">
    <property type="entry name" value="PROKAR_LIPOPROTEIN"/>
    <property type="match status" value="1"/>
</dbReference>
<evidence type="ECO:0000256" key="2">
    <source>
        <dbReference type="SAM" id="SignalP"/>
    </source>
</evidence>
<dbReference type="EMBL" id="CP012333">
    <property type="protein sequence ID" value="AKU97977.1"/>
    <property type="molecule type" value="Genomic_DNA"/>
</dbReference>
<proteinExistence type="predicted"/>
<dbReference type="SUPFAM" id="SSF52833">
    <property type="entry name" value="Thioredoxin-like"/>
    <property type="match status" value="1"/>
</dbReference>
<feature type="chain" id="PRO_5005466503" description="Thioredoxin domain-containing protein" evidence="2">
    <location>
        <begin position="23"/>
        <end position="223"/>
    </location>
</feature>